<evidence type="ECO:0000313" key="7">
    <source>
        <dbReference type="Proteomes" id="UP001231362"/>
    </source>
</evidence>
<dbReference type="RefSeq" id="WP_307151590.1">
    <property type="nucleotide sequence ID" value="NZ_JAUSTU010000020.1"/>
</dbReference>
<gene>
    <name evidence="6" type="ORF">J2S07_003446</name>
</gene>
<organism evidence="6 7">
    <name type="scientific">Anoxybacillus andreesenii</name>
    <dbReference type="NCBI Taxonomy" id="1325932"/>
    <lineage>
        <taxon>Bacteria</taxon>
        <taxon>Bacillati</taxon>
        <taxon>Bacillota</taxon>
        <taxon>Bacilli</taxon>
        <taxon>Bacillales</taxon>
        <taxon>Anoxybacillaceae</taxon>
        <taxon>Anoxybacillus</taxon>
    </lineage>
</organism>
<accession>A0ABT9V834</accession>
<dbReference type="EMBL" id="JAUSTU010000020">
    <property type="protein sequence ID" value="MDQ0157118.1"/>
    <property type="molecule type" value="Genomic_DNA"/>
</dbReference>
<evidence type="ECO:0000256" key="1">
    <source>
        <dbReference type="ARBA" id="ARBA00022729"/>
    </source>
</evidence>
<dbReference type="Proteomes" id="UP001231362">
    <property type="component" value="Unassembled WGS sequence"/>
</dbReference>
<dbReference type="InterPro" id="IPR016047">
    <property type="entry name" value="M23ase_b-sheet_dom"/>
</dbReference>
<keyword evidence="7" id="KW-1185">Reference proteome</keyword>
<evidence type="ECO:0000256" key="2">
    <source>
        <dbReference type="SAM" id="Coils"/>
    </source>
</evidence>
<dbReference type="InterPro" id="IPR011055">
    <property type="entry name" value="Dup_hybrid_motif"/>
</dbReference>
<dbReference type="SUPFAM" id="SSF51261">
    <property type="entry name" value="Duplicated hybrid motif"/>
    <property type="match status" value="1"/>
</dbReference>
<dbReference type="CDD" id="cd12797">
    <property type="entry name" value="M23_peptidase"/>
    <property type="match status" value="1"/>
</dbReference>
<dbReference type="Pfam" id="PF24568">
    <property type="entry name" value="CC_PcsB"/>
    <property type="match status" value="1"/>
</dbReference>
<name>A0ABT9V834_9BACL</name>
<dbReference type="InterPro" id="IPR057309">
    <property type="entry name" value="PcsB_CC"/>
</dbReference>
<feature type="domain" description="M23ase beta-sheet core" evidence="4">
    <location>
        <begin position="310"/>
        <end position="401"/>
    </location>
</feature>
<evidence type="ECO:0000259" key="5">
    <source>
        <dbReference type="Pfam" id="PF24568"/>
    </source>
</evidence>
<evidence type="ECO:0000256" key="3">
    <source>
        <dbReference type="SAM" id="MobiDB-lite"/>
    </source>
</evidence>
<dbReference type="PANTHER" id="PTHR21666">
    <property type="entry name" value="PEPTIDASE-RELATED"/>
    <property type="match status" value="1"/>
</dbReference>
<keyword evidence="2" id="KW-0175">Coiled coil</keyword>
<dbReference type="InterPro" id="IPR050570">
    <property type="entry name" value="Cell_wall_metabolism_enzyme"/>
</dbReference>
<evidence type="ECO:0000313" key="6">
    <source>
        <dbReference type="EMBL" id="MDQ0157118.1"/>
    </source>
</evidence>
<feature type="domain" description="Peptidoglycan hydrolase PcsB coiled-coil" evidence="5">
    <location>
        <begin position="111"/>
        <end position="184"/>
    </location>
</feature>
<feature type="compositionally biased region" description="Low complexity" evidence="3">
    <location>
        <begin position="272"/>
        <end position="286"/>
    </location>
</feature>
<proteinExistence type="predicted"/>
<dbReference type="Pfam" id="PF01551">
    <property type="entry name" value="Peptidase_M23"/>
    <property type="match status" value="1"/>
</dbReference>
<dbReference type="Gene3D" id="2.70.70.10">
    <property type="entry name" value="Glucose Permease (Domain IIA)"/>
    <property type="match status" value="1"/>
</dbReference>
<sequence>MKKTLVTVSIAAVVGLGSLATGFPSERALANSKLNSLKEKKNEIHQKQTEVNSKIDEKSEKIDQVKSEQQSLDKEIKRIDLAVEDTEAKIQEKEVEIKETEANMKKLQEEIAVLTARIEKRNELLKDRARSFQENGRVTYFDVLLGAKSFSDFIDRMSAVAVFVEADQEILREQKADKEELERKQKEMEDTLASLQKMQADLESMKKKLASQKVEKEKVMTTLKKQEEDMHAEMLELEEQEALLASQKKAMQKAIELEQKRQAEAAKKKAASHSGASGSTGSAPPVSSGFFTKPAAGYLSSGFGTRSLGNHKGVDIAASGHVPIVAAADGVVIRSYYSSSYGNCIFISHSLNGQIYTTVYAHMSSRLASEGQVVSKGQQIGVMGNTGRSYGQHLHFELHKGPWQAGQPNAINPVGIVPL</sequence>
<feature type="region of interest" description="Disordered" evidence="3">
    <location>
        <begin position="260"/>
        <end position="286"/>
    </location>
</feature>
<dbReference type="PANTHER" id="PTHR21666:SF270">
    <property type="entry name" value="MUREIN HYDROLASE ACTIVATOR ENVC"/>
    <property type="match status" value="1"/>
</dbReference>
<reference evidence="6 7" key="1">
    <citation type="submission" date="2023-07" db="EMBL/GenBank/DDBJ databases">
        <title>Genomic Encyclopedia of Type Strains, Phase IV (KMG-IV): sequencing the most valuable type-strain genomes for metagenomic binning, comparative biology and taxonomic classification.</title>
        <authorList>
            <person name="Goeker M."/>
        </authorList>
    </citation>
    <scope>NUCLEOTIDE SEQUENCE [LARGE SCALE GENOMIC DNA]</scope>
    <source>
        <strain evidence="6 7">DSM 23948</strain>
    </source>
</reference>
<keyword evidence="1" id="KW-0732">Signal</keyword>
<feature type="coiled-coil region" evidence="2">
    <location>
        <begin position="27"/>
        <end position="135"/>
    </location>
</feature>
<feature type="coiled-coil region" evidence="2">
    <location>
        <begin position="164"/>
        <end position="257"/>
    </location>
</feature>
<dbReference type="SUPFAM" id="SSF58064">
    <property type="entry name" value="Influenza hemagglutinin (stalk)"/>
    <property type="match status" value="1"/>
</dbReference>
<evidence type="ECO:0000259" key="4">
    <source>
        <dbReference type="Pfam" id="PF01551"/>
    </source>
</evidence>
<protein>
    <submittedName>
        <fullName evidence="6">Peptidoglycan hydrolase CwlO-like protein</fullName>
    </submittedName>
</protein>
<dbReference type="Gene3D" id="6.10.250.3150">
    <property type="match status" value="1"/>
</dbReference>
<comment type="caution">
    <text evidence="6">The sequence shown here is derived from an EMBL/GenBank/DDBJ whole genome shotgun (WGS) entry which is preliminary data.</text>
</comment>